<dbReference type="AlphaFoldDB" id="T0J5U2"/>
<gene>
    <name evidence="1" type="ORF">L284_01065</name>
</gene>
<name>T0J5U2_9SPHN</name>
<dbReference type="PATRIC" id="fig|1096930.3.peg.213"/>
<dbReference type="RefSeq" id="WP_021232207.1">
    <property type="nucleotide sequence ID" value="NZ_ATHL01000011.1"/>
</dbReference>
<dbReference type="Proteomes" id="UP000015527">
    <property type="component" value="Unassembled WGS sequence"/>
</dbReference>
<keyword evidence="2" id="KW-1185">Reference proteome</keyword>
<dbReference type="EMBL" id="ATHL01000011">
    <property type="protein sequence ID" value="EQB19530.1"/>
    <property type="molecule type" value="Genomic_DNA"/>
</dbReference>
<evidence type="ECO:0000313" key="2">
    <source>
        <dbReference type="Proteomes" id="UP000015527"/>
    </source>
</evidence>
<organism evidence="1 2">
    <name type="scientific">Novosphingobium lindaniclasticum LE124</name>
    <dbReference type="NCBI Taxonomy" id="1096930"/>
    <lineage>
        <taxon>Bacteria</taxon>
        <taxon>Pseudomonadati</taxon>
        <taxon>Pseudomonadota</taxon>
        <taxon>Alphaproteobacteria</taxon>
        <taxon>Sphingomonadales</taxon>
        <taxon>Sphingomonadaceae</taxon>
        <taxon>Novosphingobium</taxon>
    </lineage>
</organism>
<protein>
    <submittedName>
        <fullName evidence="1">Uncharacterized protein</fullName>
    </submittedName>
</protein>
<proteinExistence type="predicted"/>
<accession>T0J5U2</accession>
<evidence type="ECO:0000313" key="1">
    <source>
        <dbReference type="EMBL" id="EQB19530.1"/>
    </source>
</evidence>
<reference evidence="1 2" key="1">
    <citation type="journal article" date="2013" name="Genome Announc.">
        <title>Genome Sequence of Novosphingobium lindaniclasticum LE124T, Isolated from a Hexachlorocyclohexane Dumpsite.</title>
        <authorList>
            <person name="Saxena A."/>
            <person name="Nayyar N."/>
            <person name="Sangwan N."/>
            <person name="Kumari R."/>
            <person name="Khurana J.P."/>
            <person name="Lal R."/>
        </authorList>
    </citation>
    <scope>NUCLEOTIDE SEQUENCE [LARGE SCALE GENOMIC DNA]</scope>
    <source>
        <strain evidence="1 2">LE124</strain>
    </source>
</reference>
<sequence>MTYHRPDAFKRVHAVSRSFPLASAGYRREVAQGALSRQDLQRIVAAMVD</sequence>
<comment type="caution">
    <text evidence="1">The sequence shown here is derived from an EMBL/GenBank/DDBJ whole genome shotgun (WGS) entry which is preliminary data.</text>
</comment>